<feature type="transmembrane region" description="Helical" evidence="7">
    <location>
        <begin position="139"/>
        <end position="157"/>
    </location>
</feature>
<keyword evidence="4 7" id="KW-1133">Transmembrane helix</keyword>
<dbReference type="PIRSF" id="PIRSF016013">
    <property type="entry name" value="AtER_Rer1p"/>
    <property type="match status" value="1"/>
</dbReference>
<gene>
    <name evidence="8" type="ORF">TEOVI_000918100</name>
</gene>
<organism evidence="8 9">
    <name type="scientific">Trypanosoma equiperdum</name>
    <dbReference type="NCBI Taxonomy" id="5694"/>
    <lineage>
        <taxon>Eukaryota</taxon>
        <taxon>Discoba</taxon>
        <taxon>Euglenozoa</taxon>
        <taxon>Kinetoplastea</taxon>
        <taxon>Metakinetoplastina</taxon>
        <taxon>Trypanosomatida</taxon>
        <taxon>Trypanosomatidae</taxon>
        <taxon>Trypanosoma</taxon>
    </lineage>
</organism>
<evidence type="ECO:0000256" key="1">
    <source>
        <dbReference type="ARBA" id="ARBA00004141"/>
    </source>
</evidence>
<dbReference type="Pfam" id="PF03248">
    <property type="entry name" value="Rer1"/>
    <property type="match status" value="1"/>
</dbReference>
<dbReference type="GO" id="GO:0006621">
    <property type="term" value="P:protein retention in ER lumen"/>
    <property type="evidence" value="ECO:0007669"/>
    <property type="project" value="TreeGrafter"/>
</dbReference>
<keyword evidence="9" id="KW-1185">Reference proteome</keyword>
<feature type="transmembrane region" description="Helical" evidence="7">
    <location>
        <begin position="113"/>
        <end position="133"/>
    </location>
</feature>
<evidence type="ECO:0000256" key="3">
    <source>
        <dbReference type="ARBA" id="ARBA00022692"/>
    </source>
</evidence>
<comment type="function">
    <text evidence="6">Involved in the retrieval of endoplasmic reticulum membrane proteins from the early Golgi compartment.</text>
</comment>
<dbReference type="GO" id="GO:0000139">
    <property type="term" value="C:Golgi membrane"/>
    <property type="evidence" value="ECO:0007669"/>
    <property type="project" value="TreeGrafter"/>
</dbReference>
<keyword evidence="3 7" id="KW-0812">Transmembrane</keyword>
<evidence type="ECO:0000256" key="2">
    <source>
        <dbReference type="ARBA" id="ARBA00006070"/>
    </source>
</evidence>
<sequence>MSSKDIIGQKSAARKFTDNIKMTWSRLLDQTVPHRPLRWVMFVFMLSLYILRVYFCGGFYVISYVLGIHLLFLLVQVITPLADEDLGSEGQLPHTAASPDEEFRPFVPRMQEFVVWCSMMKSVLVCTFLTLFRILDIPVFWPVLLLYFIFLTIIQVGERIRHMIRHRYVPWSAGKPKFVPKS</sequence>
<dbReference type="RefSeq" id="XP_067079950.1">
    <property type="nucleotide sequence ID" value="XM_067223849.1"/>
</dbReference>
<evidence type="ECO:0000256" key="6">
    <source>
        <dbReference type="PIRNR" id="PIRNR016013"/>
    </source>
</evidence>
<evidence type="ECO:0000256" key="5">
    <source>
        <dbReference type="ARBA" id="ARBA00023136"/>
    </source>
</evidence>
<dbReference type="EMBL" id="CZPT02001091">
    <property type="protein sequence ID" value="SCU68875.1"/>
    <property type="molecule type" value="Genomic_DNA"/>
</dbReference>
<dbReference type="GO" id="GO:0005783">
    <property type="term" value="C:endoplasmic reticulum"/>
    <property type="evidence" value="ECO:0007669"/>
    <property type="project" value="GOC"/>
</dbReference>
<comment type="subcellular location">
    <subcellularLocation>
        <location evidence="1">Membrane</location>
        <topology evidence="1">Multi-pass membrane protein</topology>
    </subcellularLocation>
</comment>
<dbReference type="InterPro" id="IPR004932">
    <property type="entry name" value="Rer1"/>
</dbReference>
<reference evidence="8" key="1">
    <citation type="submission" date="2016-09" db="EMBL/GenBank/DDBJ databases">
        <authorList>
            <person name="Hebert L."/>
            <person name="Moumen B."/>
        </authorList>
    </citation>
    <scope>NUCLEOTIDE SEQUENCE [LARGE SCALE GENOMIC DNA]</scope>
    <source>
        <strain evidence="8">OVI</strain>
    </source>
</reference>
<feature type="transmembrane region" description="Helical" evidence="7">
    <location>
        <begin position="61"/>
        <end position="82"/>
    </location>
</feature>
<keyword evidence="5 6" id="KW-0472">Membrane</keyword>
<evidence type="ECO:0000256" key="4">
    <source>
        <dbReference type="ARBA" id="ARBA00022989"/>
    </source>
</evidence>
<proteinExistence type="inferred from homology"/>
<name>A0A1G4I9N0_TRYEQ</name>
<protein>
    <recommendedName>
        <fullName evidence="6">Protein RER1</fullName>
    </recommendedName>
</protein>
<dbReference type="GeneID" id="92383115"/>
<dbReference type="PANTHER" id="PTHR10743:SF0">
    <property type="entry name" value="PROTEIN RER1"/>
    <property type="match status" value="1"/>
</dbReference>
<comment type="caution">
    <text evidence="8">The sequence shown here is derived from an EMBL/GenBank/DDBJ whole genome shotgun (WGS) entry which is preliminary data.</text>
</comment>
<dbReference type="AlphaFoldDB" id="A0A1G4I9N0"/>
<dbReference type="Proteomes" id="UP000195570">
    <property type="component" value="Unassembled WGS sequence"/>
</dbReference>
<dbReference type="GO" id="GO:0006890">
    <property type="term" value="P:retrograde vesicle-mediated transport, Golgi to endoplasmic reticulum"/>
    <property type="evidence" value="ECO:0007669"/>
    <property type="project" value="TreeGrafter"/>
</dbReference>
<evidence type="ECO:0000313" key="9">
    <source>
        <dbReference type="Proteomes" id="UP000195570"/>
    </source>
</evidence>
<comment type="similarity">
    <text evidence="2 6">Belongs to the RER1 family.</text>
</comment>
<dbReference type="PANTHER" id="PTHR10743">
    <property type="entry name" value="PROTEIN RER1"/>
    <property type="match status" value="1"/>
</dbReference>
<evidence type="ECO:0000313" key="8">
    <source>
        <dbReference type="EMBL" id="SCU68875.1"/>
    </source>
</evidence>
<accession>A0A1G4I9N0</accession>
<evidence type="ECO:0000256" key="7">
    <source>
        <dbReference type="SAM" id="Phobius"/>
    </source>
</evidence>
<dbReference type="VEuPathDB" id="TriTrypDB:TEOVI_000918100"/>